<evidence type="ECO:0000256" key="2">
    <source>
        <dbReference type="HAMAP-Rule" id="MF_01805"/>
    </source>
</evidence>
<gene>
    <name evidence="2 3" type="primary">scpA</name>
    <name evidence="3" type="ORF">NCTC11388_02495</name>
</gene>
<evidence type="ECO:0000256" key="1">
    <source>
        <dbReference type="ARBA" id="ARBA00044777"/>
    </source>
</evidence>
<protein>
    <recommendedName>
        <fullName evidence="1 2">Segregation and condensation protein A</fullName>
    </recommendedName>
</protein>
<evidence type="ECO:0000313" key="3">
    <source>
        <dbReference type="EMBL" id="SUJ15501.1"/>
    </source>
</evidence>
<comment type="subunit">
    <text evidence="2">Component of a cohesin-like complex composed of ScpA, ScpB and the Smc homodimer, in which ScpA and ScpB bind to the head domain of Smc. The presence of the three proteins is required for the association of the complex with DNA.</text>
</comment>
<evidence type="ECO:0000313" key="4">
    <source>
        <dbReference type="Proteomes" id="UP000254893"/>
    </source>
</evidence>
<dbReference type="RefSeq" id="WP_115170346.1">
    <property type="nucleotide sequence ID" value="NZ_UGYW01000002.1"/>
</dbReference>
<keyword evidence="2" id="KW-0963">Cytoplasm</keyword>
<keyword evidence="2" id="KW-0132">Cell division</keyword>
<sequence length="262" mass="31305">MNASEGYEIKLDQFEGPFDLLLFFIERDELNIHDIAISKITDDFLDYIQKMQALNIELASEFIFVASTLMRIKAKMLLPRPDLDENENEIDLKKELVQKLILYKQFKNICEDLKGLEENRVRYHLRGNIGYDLKNTNRPVQEGEELSSFDLYKLMMVYERMMYHYSNRIQEVKHTVVKYPYTIEQQKRVIKELIEMNEKLDFNSIRKSSENKVHFVYNFLAILEMLQQRLLEIEVGLGYNNFWVEKRDPNVPDPVVLEMEEN</sequence>
<dbReference type="Pfam" id="PF02616">
    <property type="entry name" value="SMC_ScpA"/>
    <property type="match status" value="1"/>
</dbReference>
<dbReference type="GO" id="GO:0007059">
    <property type="term" value="P:chromosome segregation"/>
    <property type="evidence" value="ECO:0007669"/>
    <property type="project" value="UniProtKB-UniRule"/>
</dbReference>
<name>A0A380CB62_SPHSI</name>
<reference evidence="3 4" key="1">
    <citation type="submission" date="2018-06" db="EMBL/GenBank/DDBJ databases">
        <authorList>
            <consortium name="Pathogen Informatics"/>
            <person name="Doyle S."/>
        </authorList>
    </citation>
    <scope>NUCLEOTIDE SEQUENCE [LARGE SCALE GENOMIC DNA]</scope>
    <source>
        <strain evidence="3 4">NCTC11388</strain>
    </source>
</reference>
<keyword evidence="2" id="KW-0131">Cell cycle</keyword>
<organism evidence="3 4">
    <name type="scientific">Sphingobacterium spiritivorum</name>
    <name type="common">Flavobacterium spiritivorum</name>
    <dbReference type="NCBI Taxonomy" id="258"/>
    <lineage>
        <taxon>Bacteria</taxon>
        <taxon>Pseudomonadati</taxon>
        <taxon>Bacteroidota</taxon>
        <taxon>Sphingobacteriia</taxon>
        <taxon>Sphingobacteriales</taxon>
        <taxon>Sphingobacteriaceae</taxon>
        <taxon>Sphingobacterium</taxon>
    </lineage>
</organism>
<accession>A0A380CB62</accession>
<dbReference type="PANTHER" id="PTHR33969:SF2">
    <property type="entry name" value="SEGREGATION AND CONDENSATION PROTEIN A"/>
    <property type="match status" value="1"/>
</dbReference>
<dbReference type="HAMAP" id="MF_01805">
    <property type="entry name" value="ScpA"/>
    <property type="match status" value="1"/>
</dbReference>
<dbReference type="Proteomes" id="UP000254893">
    <property type="component" value="Unassembled WGS sequence"/>
</dbReference>
<dbReference type="GO" id="GO:0051301">
    <property type="term" value="P:cell division"/>
    <property type="evidence" value="ECO:0007669"/>
    <property type="project" value="UniProtKB-KW"/>
</dbReference>
<proteinExistence type="inferred from homology"/>
<dbReference type="AlphaFoldDB" id="A0A380CB62"/>
<comment type="function">
    <text evidence="2">Participates in chromosomal partition during cell division. May act via the formation of a condensin-like complex containing Smc and ScpB that pull DNA away from mid-cell into both cell halves.</text>
</comment>
<comment type="subcellular location">
    <subcellularLocation>
        <location evidence="2">Cytoplasm</location>
    </subcellularLocation>
    <text evidence="2">Associated with two foci at the outer edges of the nucleoid region in young cells, and at four foci within both cell halves in older cells.</text>
</comment>
<keyword evidence="2" id="KW-0159">Chromosome partition</keyword>
<dbReference type="PANTHER" id="PTHR33969">
    <property type="entry name" value="SEGREGATION AND CONDENSATION PROTEIN A"/>
    <property type="match status" value="1"/>
</dbReference>
<comment type="similarity">
    <text evidence="2">Belongs to the ScpA family.</text>
</comment>
<dbReference type="GO" id="GO:0006260">
    <property type="term" value="P:DNA replication"/>
    <property type="evidence" value="ECO:0007669"/>
    <property type="project" value="UniProtKB-UniRule"/>
</dbReference>
<dbReference type="InterPro" id="IPR003768">
    <property type="entry name" value="ScpA"/>
</dbReference>
<dbReference type="Gene3D" id="6.10.250.2410">
    <property type="match status" value="1"/>
</dbReference>
<dbReference type="EMBL" id="UGYW01000002">
    <property type="protein sequence ID" value="SUJ15501.1"/>
    <property type="molecule type" value="Genomic_DNA"/>
</dbReference>
<dbReference type="GO" id="GO:0005737">
    <property type="term" value="C:cytoplasm"/>
    <property type="evidence" value="ECO:0007669"/>
    <property type="project" value="UniProtKB-SubCell"/>
</dbReference>